<sequence length="68" mass="8023">MNLIKCIQDKELNKGVKEIETIEELEIKTIRDEIDELSDEKQKLKIQIQTIDSKIEKLNLKIKEKEGK</sequence>
<comment type="caution">
    <text evidence="2">The sequence shown here is derived from an EMBL/GenBank/DDBJ whole genome shotgun (WGS) entry which is preliminary data.</text>
</comment>
<evidence type="ECO:0000256" key="1">
    <source>
        <dbReference type="SAM" id="Coils"/>
    </source>
</evidence>
<dbReference type="RefSeq" id="WP_307482400.1">
    <property type="nucleotide sequence ID" value="NZ_JAUSUF010000001.1"/>
</dbReference>
<keyword evidence="3" id="KW-1185">Reference proteome</keyword>
<accession>A0ABT9UP36</accession>
<evidence type="ECO:0000313" key="3">
    <source>
        <dbReference type="Proteomes" id="UP001228504"/>
    </source>
</evidence>
<gene>
    <name evidence="2" type="ORF">J2S18_000333</name>
</gene>
<dbReference type="EMBL" id="JAUSUF010000001">
    <property type="protein sequence ID" value="MDQ0148416.1"/>
    <property type="molecule type" value="Genomic_DNA"/>
</dbReference>
<proteinExistence type="predicted"/>
<evidence type="ECO:0000313" key="2">
    <source>
        <dbReference type="EMBL" id="MDQ0148416.1"/>
    </source>
</evidence>
<reference evidence="2 3" key="1">
    <citation type="submission" date="2023-07" db="EMBL/GenBank/DDBJ databases">
        <title>Genomic Encyclopedia of Type Strains, Phase IV (KMG-IV): sequencing the most valuable type-strain genomes for metagenomic binning, comparative biology and taxonomic classification.</title>
        <authorList>
            <person name="Goeker M."/>
        </authorList>
    </citation>
    <scope>NUCLEOTIDE SEQUENCE [LARGE SCALE GENOMIC DNA]</scope>
    <source>
        <strain evidence="2 3">DSM 20694</strain>
    </source>
</reference>
<keyword evidence="1" id="KW-0175">Coiled coil</keyword>
<protein>
    <submittedName>
        <fullName evidence="2">Chromosome segregation ATPase</fullName>
    </submittedName>
</protein>
<name>A0ABT9UP36_9FIRM</name>
<organism evidence="2 3">
    <name type="scientific">Eubacterium multiforme</name>
    <dbReference type="NCBI Taxonomy" id="83339"/>
    <lineage>
        <taxon>Bacteria</taxon>
        <taxon>Bacillati</taxon>
        <taxon>Bacillota</taxon>
        <taxon>Clostridia</taxon>
        <taxon>Eubacteriales</taxon>
        <taxon>Eubacteriaceae</taxon>
        <taxon>Eubacterium</taxon>
    </lineage>
</organism>
<feature type="coiled-coil region" evidence="1">
    <location>
        <begin position="20"/>
        <end position="68"/>
    </location>
</feature>
<dbReference type="Proteomes" id="UP001228504">
    <property type="component" value="Unassembled WGS sequence"/>
</dbReference>